<evidence type="ECO:0000313" key="6">
    <source>
        <dbReference type="Proteomes" id="UP000006038"/>
    </source>
</evidence>
<dbReference type="SUPFAM" id="SSF52151">
    <property type="entry name" value="FabD/lysophospholipase-like"/>
    <property type="match status" value="1"/>
</dbReference>
<dbReference type="AlphaFoldDB" id="J3NEW5"/>
<evidence type="ECO:0000256" key="1">
    <source>
        <dbReference type="ARBA" id="ARBA00010240"/>
    </source>
</evidence>
<evidence type="ECO:0008006" key="7">
    <source>
        <dbReference type="Google" id="ProtNLM"/>
    </source>
</evidence>
<dbReference type="PANTHER" id="PTHR32241:SF4">
    <property type="entry name" value="OS12G0611300 PROTEIN"/>
    <property type="match status" value="1"/>
</dbReference>
<feature type="region of interest" description="Disordered" evidence="4">
    <location>
        <begin position="216"/>
        <end position="275"/>
    </location>
</feature>
<dbReference type="EnsemblPlants" id="OB12G25230.1">
    <property type="protein sequence ID" value="OB12G25230.1"/>
    <property type="gene ID" value="OB12G25230"/>
</dbReference>
<reference evidence="5" key="1">
    <citation type="journal article" date="2013" name="Nat. Commun.">
        <title>Whole-genome sequencing of Oryza brachyantha reveals mechanisms underlying Oryza genome evolution.</title>
        <authorList>
            <person name="Chen J."/>
            <person name="Huang Q."/>
            <person name="Gao D."/>
            <person name="Wang J."/>
            <person name="Lang Y."/>
            <person name="Liu T."/>
            <person name="Li B."/>
            <person name="Bai Z."/>
            <person name="Luis Goicoechea J."/>
            <person name="Liang C."/>
            <person name="Chen C."/>
            <person name="Zhang W."/>
            <person name="Sun S."/>
            <person name="Liao Y."/>
            <person name="Zhang X."/>
            <person name="Yang L."/>
            <person name="Song C."/>
            <person name="Wang M."/>
            <person name="Shi J."/>
            <person name="Liu G."/>
            <person name="Liu J."/>
            <person name="Zhou H."/>
            <person name="Zhou W."/>
            <person name="Yu Q."/>
            <person name="An N."/>
            <person name="Chen Y."/>
            <person name="Cai Q."/>
            <person name="Wang B."/>
            <person name="Liu B."/>
            <person name="Min J."/>
            <person name="Huang Y."/>
            <person name="Wu H."/>
            <person name="Li Z."/>
            <person name="Zhang Y."/>
            <person name="Yin Y."/>
            <person name="Song W."/>
            <person name="Jiang J."/>
            <person name="Jackson S.A."/>
            <person name="Wing R.A."/>
            <person name="Wang J."/>
            <person name="Chen M."/>
        </authorList>
    </citation>
    <scope>NUCLEOTIDE SEQUENCE [LARGE SCALE GENOMIC DNA]</scope>
    <source>
        <strain evidence="5">cv. IRGC 101232</strain>
    </source>
</reference>
<comment type="similarity">
    <text evidence="1">Belongs to the patatin family.</text>
</comment>
<accession>J3NEW5</accession>
<reference evidence="5" key="2">
    <citation type="submission" date="2013-04" db="UniProtKB">
        <authorList>
            <consortium name="EnsemblPlants"/>
        </authorList>
    </citation>
    <scope>IDENTIFICATION</scope>
</reference>
<keyword evidence="3" id="KW-0442">Lipid degradation</keyword>
<dbReference type="PANTHER" id="PTHR32241">
    <property type="entry name" value="PATATIN-LIKE PROTEIN 6"/>
    <property type="match status" value="1"/>
</dbReference>
<name>J3NEW5_ORYBR</name>
<sequence length="275" mass="27529">MAMASPPPVEVDLGKLSYEIFSLLESNFLFGAAAGGGGGGGGGVCSLPGTPGRAVLGAGGGGGRVRVLTIDGCGRGPGDALLAAAALVRLETALREKAGDGDVRVADFFDAAAGAGAGGVLAAMLFLKGPDGRPSPPSQIGRLSSNRFANLPGAASPACSTKALSSLDVKKAAAIADGMLTQRNVEAELFRGRRLSEKSNREKLDAFAAELVKEQDRRRASPGLPNVVIKQASSATPTRLSSATTASSVTGTTATARTAVSSMPSPAAALDSDRH</sequence>
<dbReference type="STRING" id="4533.J3NEW5"/>
<evidence type="ECO:0000256" key="2">
    <source>
        <dbReference type="ARBA" id="ARBA00022801"/>
    </source>
</evidence>
<dbReference type="Gramene" id="OB12G25230.1">
    <property type="protein sequence ID" value="OB12G25230.1"/>
    <property type="gene ID" value="OB12G25230"/>
</dbReference>
<dbReference type="GO" id="GO:0016042">
    <property type="term" value="P:lipid catabolic process"/>
    <property type="evidence" value="ECO:0007669"/>
    <property type="project" value="UniProtKB-KW"/>
</dbReference>
<protein>
    <recommendedName>
        <fullName evidence="7">PNPLA domain-containing protein</fullName>
    </recommendedName>
</protein>
<dbReference type="InterPro" id="IPR016035">
    <property type="entry name" value="Acyl_Trfase/lysoPLipase"/>
</dbReference>
<evidence type="ECO:0000256" key="3">
    <source>
        <dbReference type="ARBA" id="ARBA00022963"/>
    </source>
</evidence>
<evidence type="ECO:0000313" key="5">
    <source>
        <dbReference type="EnsemblPlants" id="OB12G25230.1"/>
    </source>
</evidence>
<proteinExistence type="inferred from homology"/>
<organism evidence="5">
    <name type="scientific">Oryza brachyantha</name>
    <name type="common">malo sina</name>
    <dbReference type="NCBI Taxonomy" id="4533"/>
    <lineage>
        <taxon>Eukaryota</taxon>
        <taxon>Viridiplantae</taxon>
        <taxon>Streptophyta</taxon>
        <taxon>Embryophyta</taxon>
        <taxon>Tracheophyta</taxon>
        <taxon>Spermatophyta</taxon>
        <taxon>Magnoliopsida</taxon>
        <taxon>Liliopsida</taxon>
        <taxon>Poales</taxon>
        <taxon>Poaceae</taxon>
        <taxon>BOP clade</taxon>
        <taxon>Oryzoideae</taxon>
        <taxon>Oryzeae</taxon>
        <taxon>Oryzinae</taxon>
        <taxon>Oryza</taxon>
    </lineage>
</organism>
<dbReference type="GO" id="GO:0016787">
    <property type="term" value="F:hydrolase activity"/>
    <property type="evidence" value="ECO:0007669"/>
    <property type="project" value="UniProtKB-KW"/>
</dbReference>
<evidence type="ECO:0000256" key="4">
    <source>
        <dbReference type="SAM" id="MobiDB-lite"/>
    </source>
</evidence>
<dbReference type="Proteomes" id="UP000006038">
    <property type="component" value="Chromosome 12"/>
</dbReference>
<keyword evidence="3" id="KW-0443">Lipid metabolism</keyword>
<dbReference type="eggNOG" id="KOG0513">
    <property type="taxonomic scope" value="Eukaryota"/>
</dbReference>
<keyword evidence="6" id="KW-1185">Reference proteome</keyword>
<feature type="compositionally biased region" description="Low complexity" evidence="4">
    <location>
        <begin position="232"/>
        <end position="262"/>
    </location>
</feature>
<dbReference type="HOGENOM" id="CLU_000288_144_1_1"/>
<dbReference type="Gene3D" id="3.40.1090.10">
    <property type="entry name" value="Cytosolic phospholipase A2 catalytic domain"/>
    <property type="match status" value="1"/>
</dbReference>
<keyword evidence="2" id="KW-0378">Hydrolase</keyword>